<dbReference type="RefSeq" id="WP_106214889.1">
    <property type="nucleotide sequence ID" value="NZ_PVTL01000011.1"/>
</dbReference>
<dbReference type="Pfam" id="PF01370">
    <property type="entry name" value="Epimerase"/>
    <property type="match status" value="1"/>
</dbReference>
<protein>
    <submittedName>
        <fullName evidence="2">Nucleoside-diphosphate-sugar epimerase</fullName>
    </submittedName>
</protein>
<dbReference type="GO" id="GO:0004029">
    <property type="term" value="F:aldehyde dehydrogenase (NAD+) activity"/>
    <property type="evidence" value="ECO:0007669"/>
    <property type="project" value="TreeGrafter"/>
</dbReference>
<comment type="caution">
    <text evidence="2">The sequence shown here is derived from an EMBL/GenBank/DDBJ whole genome shotgun (WGS) entry which is preliminary data.</text>
</comment>
<dbReference type="AlphaFoldDB" id="A0A2T0V4D7"/>
<dbReference type="PANTHER" id="PTHR48079:SF6">
    <property type="entry name" value="NAD(P)-BINDING DOMAIN-CONTAINING PROTEIN-RELATED"/>
    <property type="match status" value="1"/>
</dbReference>
<gene>
    <name evidence="2" type="ORF">B0I08_11167</name>
</gene>
<accession>A0A2T0V4D7</accession>
<dbReference type="GO" id="GO:0005737">
    <property type="term" value="C:cytoplasm"/>
    <property type="evidence" value="ECO:0007669"/>
    <property type="project" value="TreeGrafter"/>
</dbReference>
<dbReference type="SUPFAM" id="SSF51735">
    <property type="entry name" value="NAD(P)-binding Rossmann-fold domains"/>
    <property type="match status" value="1"/>
</dbReference>
<dbReference type="PANTHER" id="PTHR48079">
    <property type="entry name" value="PROTEIN YEEZ"/>
    <property type="match status" value="1"/>
</dbReference>
<reference evidence="2 3" key="1">
    <citation type="submission" date="2018-03" db="EMBL/GenBank/DDBJ databases">
        <title>Genomic Encyclopedia of Type Strains, Phase III (KMG-III): the genomes of soil and plant-associated and newly described type strains.</title>
        <authorList>
            <person name="Whitman W."/>
        </authorList>
    </citation>
    <scope>NUCLEOTIDE SEQUENCE [LARGE SCALE GENOMIC DNA]</scope>
    <source>
        <strain evidence="2 3">CGMCC 1.12484</strain>
    </source>
</reference>
<evidence type="ECO:0000313" key="3">
    <source>
        <dbReference type="Proteomes" id="UP000237983"/>
    </source>
</evidence>
<dbReference type="InterPro" id="IPR001509">
    <property type="entry name" value="Epimerase_deHydtase"/>
</dbReference>
<evidence type="ECO:0000259" key="1">
    <source>
        <dbReference type="Pfam" id="PF01370"/>
    </source>
</evidence>
<name>A0A2T0V4D7_9MICO</name>
<dbReference type="InterPro" id="IPR051783">
    <property type="entry name" value="NAD(P)-dependent_oxidoreduct"/>
</dbReference>
<dbReference type="OrthoDB" id="9787292at2"/>
<evidence type="ECO:0000313" key="2">
    <source>
        <dbReference type="EMBL" id="PRY65049.1"/>
    </source>
</evidence>
<dbReference type="InterPro" id="IPR036291">
    <property type="entry name" value="NAD(P)-bd_dom_sf"/>
</dbReference>
<organism evidence="2 3">
    <name type="scientific">Glaciihabitans tibetensis</name>
    <dbReference type="NCBI Taxonomy" id="1266600"/>
    <lineage>
        <taxon>Bacteria</taxon>
        <taxon>Bacillati</taxon>
        <taxon>Actinomycetota</taxon>
        <taxon>Actinomycetes</taxon>
        <taxon>Micrococcales</taxon>
        <taxon>Microbacteriaceae</taxon>
        <taxon>Glaciihabitans</taxon>
    </lineage>
</organism>
<proteinExistence type="predicted"/>
<dbReference type="Gene3D" id="3.40.50.720">
    <property type="entry name" value="NAD(P)-binding Rossmann-like Domain"/>
    <property type="match status" value="1"/>
</dbReference>
<dbReference type="EMBL" id="PVTL01000011">
    <property type="protein sequence ID" value="PRY65049.1"/>
    <property type="molecule type" value="Genomic_DNA"/>
</dbReference>
<sequence>MRVFIAGASGAFGSSLLTALSNAGHTSVTSDADPAHRSSFLSSVAELQADAVVNLLGTSTELPAGFRELAPVSRLRIEGSSTLIAAARLLGASRYVAASPFYGYGFGDHGDRPVTETAPFGEANDTRNDPAFRAIRSSEQQARAFGAIVLRLGHLYGPNARVVPPISRRASGSLPVIHVEDAARAVIRALDHGTPGAVYNIAADEPVTWRALQEEQARSDGFAAPVALADSVMRAIAPFASQIICATSLRLSTDAALRDLDFTAVRR</sequence>
<feature type="domain" description="NAD-dependent epimerase/dehydratase" evidence="1">
    <location>
        <begin position="3"/>
        <end position="202"/>
    </location>
</feature>
<dbReference type="Proteomes" id="UP000237983">
    <property type="component" value="Unassembled WGS sequence"/>
</dbReference>
<keyword evidence="3" id="KW-1185">Reference proteome</keyword>